<sequence>MRRARAGEGEPLAPAYSGWRRPVLRKRYHRAAGGRRLSRRRGRRLGGVRAALPWRPGAERAGGMRRRCRGPGPARPGGSPDPVHPRVRPSRWLAAGTRKEKTHELSSSTIAEEPEPVSCVLQGDDIQALAIKVEDLEKVCIFTDRNIRKKYLVRKYRPRETKKATHLLVACPASPKAHREPLTFSGPGLFADGCEEILPHHILGSLQEFKMEALARGNTQAVPRRSVAPMIWPSFIEILQRPENELLMSISEDYRQIQEERDIIDRSLPGYRRGSEFWSQPERIGDELTGLTMTLTQRERGYPEPVTHVGKPHTVRMETGVKPPKRIPFHLTWDKSLFLKHRRQELKSVLEELDFYKPDLDGLEVIGKGQPFTSVSAENQIGIAARLTFETLAGEKAESSLMVSNDGTAAIWYNWMRLPQQIPSRETKGKRMQCFYFDTRPGVILPGETRKFFFLFKSERAGIFSESWEFGTHPLLLGGALLQVTLWGIAVYEDKLADLREKLESDLAAREGATIVEESLKELLVRIRTPERTPSPVGAYATEEELFHQKNPELHYQHRVVKQLHELWRQHMTVPSALEEKVPSGQKSTSEDMQFQEGTSEALPAQSSATEVPGWKNTLQEALSQMMNVEEEEPGPSGWNLSLGDFKQVSIPEAEQREEALTQLNKAALELCVGQRPTQSDLLYQTCLQLWRETIDGLVSHSLKLRSLLGLPEKDTYVDVVSEETGKWWFLHMEVKQPIKGGKEDRTTTRKEERRSFGGKDKEGKKRTTKTAGKEKEVCVGMPVET</sequence>
<dbReference type="Proteomes" id="UP000694541">
    <property type="component" value="Unplaced"/>
</dbReference>
<feature type="compositionally biased region" description="Low complexity" evidence="1">
    <location>
        <begin position="70"/>
        <end position="81"/>
    </location>
</feature>
<dbReference type="Ensembl" id="ENSANIT00000020797.1">
    <property type="protein sequence ID" value="ENSANIP00000020124.1"/>
    <property type="gene ID" value="ENSANIG00000013283.1"/>
</dbReference>
<feature type="region of interest" description="Disordered" evidence="1">
    <location>
        <begin position="741"/>
        <end position="786"/>
    </location>
</feature>
<accession>A0A8B9NAM9</accession>
<feature type="compositionally biased region" description="Basic and acidic residues" evidence="1">
    <location>
        <begin position="741"/>
        <end position="778"/>
    </location>
</feature>
<dbReference type="PANTHER" id="PTHR48421:SF1">
    <property type="entry name" value="MYCBP-ASSOCIATED PROTEIN"/>
    <property type="match status" value="1"/>
</dbReference>
<evidence type="ECO:0000313" key="2">
    <source>
        <dbReference type="Ensembl" id="ENSANIP00000020124.1"/>
    </source>
</evidence>
<dbReference type="PANTHER" id="PTHR48421">
    <property type="entry name" value="MYCBP-ASSOCIATED PROTEIN"/>
    <property type="match status" value="1"/>
</dbReference>
<reference evidence="2" key="1">
    <citation type="submission" date="2025-08" db="UniProtKB">
        <authorList>
            <consortium name="Ensembl"/>
        </authorList>
    </citation>
    <scope>IDENTIFICATION</scope>
</reference>
<feature type="region of interest" description="Disordered" evidence="1">
    <location>
        <begin position="578"/>
        <end position="613"/>
    </location>
</feature>
<dbReference type="InterPro" id="IPR013783">
    <property type="entry name" value="Ig-like_fold"/>
</dbReference>
<dbReference type="Pfam" id="PF14646">
    <property type="entry name" value="MYCBPAP"/>
    <property type="match status" value="1"/>
</dbReference>
<feature type="region of interest" description="Disordered" evidence="1">
    <location>
        <begin position="58"/>
        <end position="91"/>
    </location>
</feature>
<proteinExistence type="predicted"/>
<name>A0A8B9NAM9_9AVES</name>
<dbReference type="InterPro" id="IPR032707">
    <property type="entry name" value="MYCBPAP"/>
</dbReference>
<dbReference type="Gene3D" id="2.60.40.10">
    <property type="entry name" value="Immunoglobulins"/>
    <property type="match status" value="1"/>
</dbReference>
<dbReference type="AlphaFoldDB" id="A0A8B9NAM9"/>
<reference evidence="2" key="2">
    <citation type="submission" date="2025-09" db="UniProtKB">
        <authorList>
            <consortium name="Ensembl"/>
        </authorList>
    </citation>
    <scope>IDENTIFICATION</scope>
</reference>
<evidence type="ECO:0000256" key="1">
    <source>
        <dbReference type="SAM" id="MobiDB-lite"/>
    </source>
</evidence>
<organism evidence="2 3">
    <name type="scientific">Accipiter nisus</name>
    <name type="common">Eurasian sparrowhawk</name>
    <dbReference type="NCBI Taxonomy" id="211598"/>
    <lineage>
        <taxon>Eukaryota</taxon>
        <taxon>Metazoa</taxon>
        <taxon>Chordata</taxon>
        <taxon>Craniata</taxon>
        <taxon>Vertebrata</taxon>
        <taxon>Euteleostomi</taxon>
        <taxon>Archelosauria</taxon>
        <taxon>Archosauria</taxon>
        <taxon>Dinosauria</taxon>
        <taxon>Saurischia</taxon>
        <taxon>Theropoda</taxon>
        <taxon>Coelurosauria</taxon>
        <taxon>Aves</taxon>
        <taxon>Neognathae</taxon>
        <taxon>Neoaves</taxon>
        <taxon>Telluraves</taxon>
        <taxon>Accipitrimorphae</taxon>
        <taxon>Accipitriformes</taxon>
        <taxon>Accipitridae</taxon>
        <taxon>Accipitrinae</taxon>
        <taxon>Accipiter</taxon>
    </lineage>
</organism>
<protein>
    <submittedName>
        <fullName evidence="2">MYCBP associated protein</fullName>
    </submittedName>
</protein>
<feature type="compositionally biased region" description="Polar residues" evidence="1">
    <location>
        <begin position="585"/>
        <end position="610"/>
    </location>
</feature>
<keyword evidence="3" id="KW-1185">Reference proteome</keyword>
<evidence type="ECO:0000313" key="3">
    <source>
        <dbReference type="Proteomes" id="UP000694541"/>
    </source>
</evidence>